<sequence>MREFEVKANSQVKYLSILRTYLTTIFFGANCTTKLLKVVTSKLQQVPRSIAKLKELESFTINKSFIRAVNLDVVAGLKKLNLLDLSKNKINALYYRAQPELYPVLRDVYLRGNMLQSINTDLFNSMIALHTLDLSHNQISVVSGSLNSSNLSYLDLSFNRIQKLDCCRWVIPSVHNFIISNNQLLQLPTCIEPVAGNTTGFRFDYNQLHLDEMWKFTDMQYLYSLQLSHNNLRHVTLNEGTLPPNLLFLDLSHNKLQQLDLKYIPNEMFSISIAYNCITHLDWDSIPLKFAERLKATNPFDCASTGQTPDNLFLKSIPPECLKNIRECETLQGRIN</sequence>
<dbReference type="OrthoDB" id="676979at2759"/>
<gene>
    <name evidence="3" type="ORF">ZHAS_00012610</name>
</gene>
<protein>
    <submittedName>
        <fullName evidence="3">AGAP007030-PA-like protein</fullName>
    </submittedName>
</protein>
<dbReference type="PANTHER" id="PTHR45712:SF22">
    <property type="entry name" value="INSULIN-LIKE GROWTH FACTOR-BINDING PROTEIN COMPLEX ACID LABILE SUBUNIT"/>
    <property type="match status" value="1"/>
</dbReference>
<dbReference type="Pfam" id="PF13855">
    <property type="entry name" value="LRR_8"/>
    <property type="match status" value="1"/>
</dbReference>
<evidence type="ECO:0000256" key="2">
    <source>
        <dbReference type="ARBA" id="ARBA00022737"/>
    </source>
</evidence>
<evidence type="ECO:0000313" key="5">
    <source>
        <dbReference type="Proteomes" id="UP000030765"/>
    </source>
</evidence>
<dbReference type="GO" id="GO:0005615">
    <property type="term" value="C:extracellular space"/>
    <property type="evidence" value="ECO:0007669"/>
    <property type="project" value="TreeGrafter"/>
</dbReference>
<evidence type="ECO:0000313" key="4">
    <source>
        <dbReference type="EnsemblMetazoa" id="ASIC012610-PA"/>
    </source>
</evidence>
<name>A0A084W3C2_ANOSI</name>
<dbReference type="VEuPathDB" id="VectorBase:ASIC012610"/>
<evidence type="ECO:0000313" key="3">
    <source>
        <dbReference type="EMBL" id="KFB44716.1"/>
    </source>
</evidence>
<keyword evidence="1" id="KW-0433">Leucine-rich repeat</keyword>
<dbReference type="Proteomes" id="UP000030765">
    <property type="component" value="Unassembled WGS sequence"/>
</dbReference>
<reference evidence="4" key="2">
    <citation type="submission" date="2020-05" db="UniProtKB">
        <authorList>
            <consortium name="EnsemblMetazoa"/>
        </authorList>
    </citation>
    <scope>IDENTIFICATION</scope>
</reference>
<dbReference type="AlphaFoldDB" id="A0A084W3C2"/>
<dbReference type="EnsemblMetazoa" id="ASIC012610-RA">
    <property type="protein sequence ID" value="ASIC012610-PA"/>
    <property type="gene ID" value="ASIC012610"/>
</dbReference>
<dbReference type="PROSITE" id="PS51450">
    <property type="entry name" value="LRR"/>
    <property type="match status" value="1"/>
</dbReference>
<accession>A0A084W3C2</accession>
<dbReference type="EMBL" id="KE525284">
    <property type="protein sequence ID" value="KFB44716.1"/>
    <property type="molecule type" value="Genomic_DNA"/>
</dbReference>
<keyword evidence="2" id="KW-0677">Repeat</keyword>
<organism evidence="3">
    <name type="scientific">Anopheles sinensis</name>
    <name type="common">Mosquito</name>
    <dbReference type="NCBI Taxonomy" id="74873"/>
    <lineage>
        <taxon>Eukaryota</taxon>
        <taxon>Metazoa</taxon>
        <taxon>Ecdysozoa</taxon>
        <taxon>Arthropoda</taxon>
        <taxon>Hexapoda</taxon>
        <taxon>Insecta</taxon>
        <taxon>Pterygota</taxon>
        <taxon>Neoptera</taxon>
        <taxon>Endopterygota</taxon>
        <taxon>Diptera</taxon>
        <taxon>Nematocera</taxon>
        <taxon>Culicoidea</taxon>
        <taxon>Culicidae</taxon>
        <taxon>Anophelinae</taxon>
        <taxon>Anopheles</taxon>
    </lineage>
</organism>
<dbReference type="VEuPathDB" id="VectorBase:ASIS022651"/>
<dbReference type="SUPFAM" id="SSF52058">
    <property type="entry name" value="L domain-like"/>
    <property type="match status" value="1"/>
</dbReference>
<dbReference type="STRING" id="74873.A0A084W3C2"/>
<dbReference type="OMA" id="CARTTTH"/>
<dbReference type="InterPro" id="IPR032675">
    <property type="entry name" value="LRR_dom_sf"/>
</dbReference>
<dbReference type="EMBL" id="ATLV01019907">
    <property type="status" value="NOT_ANNOTATED_CDS"/>
    <property type="molecule type" value="Genomic_DNA"/>
</dbReference>
<reference evidence="3 5" key="1">
    <citation type="journal article" date="2014" name="BMC Genomics">
        <title>Genome sequence of Anopheles sinensis provides insight into genetics basis of mosquito competence for malaria parasites.</title>
        <authorList>
            <person name="Zhou D."/>
            <person name="Zhang D."/>
            <person name="Ding G."/>
            <person name="Shi L."/>
            <person name="Hou Q."/>
            <person name="Ye Y."/>
            <person name="Xu Y."/>
            <person name="Zhou H."/>
            <person name="Xiong C."/>
            <person name="Li S."/>
            <person name="Yu J."/>
            <person name="Hong S."/>
            <person name="Yu X."/>
            <person name="Zou P."/>
            <person name="Chen C."/>
            <person name="Chang X."/>
            <person name="Wang W."/>
            <person name="Lv Y."/>
            <person name="Sun Y."/>
            <person name="Ma L."/>
            <person name="Shen B."/>
            <person name="Zhu C."/>
        </authorList>
    </citation>
    <scope>NUCLEOTIDE SEQUENCE [LARGE SCALE GENOMIC DNA]</scope>
</reference>
<evidence type="ECO:0000256" key="1">
    <source>
        <dbReference type="ARBA" id="ARBA00022614"/>
    </source>
</evidence>
<dbReference type="InterPro" id="IPR050333">
    <property type="entry name" value="SLRP"/>
</dbReference>
<keyword evidence="5" id="KW-1185">Reference proteome</keyword>
<dbReference type="InterPro" id="IPR001611">
    <property type="entry name" value="Leu-rich_rpt"/>
</dbReference>
<dbReference type="PANTHER" id="PTHR45712">
    <property type="entry name" value="AGAP008170-PA"/>
    <property type="match status" value="1"/>
</dbReference>
<proteinExistence type="predicted"/>
<dbReference type="Gene3D" id="3.80.10.10">
    <property type="entry name" value="Ribonuclease Inhibitor"/>
    <property type="match status" value="3"/>
</dbReference>